<dbReference type="PROSITE" id="PS51257">
    <property type="entry name" value="PROKAR_LIPOPROTEIN"/>
    <property type="match status" value="1"/>
</dbReference>
<dbReference type="InterPro" id="IPR013783">
    <property type="entry name" value="Ig-like_fold"/>
</dbReference>
<accession>A0A3S0AN85</accession>
<reference evidence="2 3" key="1">
    <citation type="submission" date="2018-11" db="EMBL/GenBank/DDBJ databases">
        <title>Arenibacter aquaticus sp.nov., a marine bacterium isolated from surface seawater in the South China Sea.</title>
        <authorList>
            <person name="Guo J."/>
            <person name="Sun J."/>
        </authorList>
    </citation>
    <scope>NUCLEOTIDE SEQUENCE [LARGE SCALE GENOMIC DNA]</scope>
    <source>
        <strain evidence="2 3">GUO666</strain>
    </source>
</reference>
<dbReference type="Gene3D" id="2.60.40.10">
    <property type="entry name" value="Immunoglobulins"/>
    <property type="match status" value="1"/>
</dbReference>
<keyword evidence="3" id="KW-1185">Reference proteome</keyword>
<dbReference type="AlphaFoldDB" id="A0A3S0AN85"/>
<dbReference type="OrthoDB" id="1491481at2"/>
<proteinExistence type="predicted"/>
<dbReference type="Proteomes" id="UP000267585">
    <property type="component" value="Unassembled WGS sequence"/>
</dbReference>
<dbReference type="Pfam" id="PF18911">
    <property type="entry name" value="PKD_4"/>
    <property type="match status" value="1"/>
</dbReference>
<sequence>MKKSIITLYVLAIFILVACDKYEDYDLNIDAPVANIDLEETNGYVVRFSNNSTNAQEYLWEFGDGNISTDREPEHEYELPGAWKIRYTAYSKGYFKAAIDSTQIFLQGATANSTDFSGEYQGVFQAASGGSKYEFTTTATLVNGENAFLFGNVLKANRELYKSWGYATFDGTNDFAKVIVEEDGVLTIPLQYMYTIDGFGYHDRVFVQGRGRYNAETQAISLEYVELFEGDGLNWDEEALTEKVLIARQK</sequence>
<dbReference type="SUPFAM" id="SSF49299">
    <property type="entry name" value="PKD domain"/>
    <property type="match status" value="1"/>
</dbReference>
<gene>
    <name evidence="2" type="ORF">EHW67_08590</name>
</gene>
<evidence type="ECO:0000313" key="3">
    <source>
        <dbReference type="Proteomes" id="UP000267585"/>
    </source>
</evidence>
<protein>
    <recommendedName>
        <fullName evidence="1">PKD domain-containing protein</fullName>
    </recommendedName>
</protein>
<dbReference type="EMBL" id="RQPJ01000003">
    <property type="protein sequence ID" value="RTE53981.1"/>
    <property type="molecule type" value="Genomic_DNA"/>
</dbReference>
<evidence type="ECO:0000259" key="1">
    <source>
        <dbReference type="PROSITE" id="PS50093"/>
    </source>
</evidence>
<dbReference type="CDD" id="cd00146">
    <property type="entry name" value="PKD"/>
    <property type="match status" value="1"/>
</dbReference>
<organism evidence="2 3">
    <name type="scientific">Arenibacter aquaticus</name>
    <dbReference type="NCBI Taxonomy" id="2489054"/>
    <lineage>
        <taxon>Bacteria</taxon>
        <taxon>Pseudomonadati</taxon>
        <taxon>Bacteroidota</taxon>
        <taxon>Flavobacteriia</taxon>
        <taxon>Flavobacteriales</taxon>
        <taxon>Flavobacteriaceae</taxon>
        <taxon>Arenibacter</taxon>
    </lineage>
</organism>
<dbReference type="PROSITE" id="PS50093">
    <property type="entry name" value="PKD"/>
    <property type="match status" value="1"/>
</dbReference>
<comment type="caution">
    <text evidence="2">The sequence shown here is derived from an EMBL/GenBank/DDBJ whole genome shotgun (WGS) entry which is preliminary data.</text>
</comment>
<feature type="domain" description="PKD" evidence="1">
    <location>
        <begin position="58"/>
        <end position="89"/>
    </location>
</feature>
<dbReference type="RefSeq" id="WP_126161969.1">
    <property type="nucleotide sequence ID" value="NZ_RQPJ01000003.1"/>
</dbReference>
<evidence type="ECO:0000313" key="2">
    <source>
        <dbReference type="EMBL" id="RTE53981.1"/>
    </source>
</evidence>
<dbReference type="InterPro" id="IPR035986">
    <property type="entry name" value="PKD_dom_sf"/>
</dbReference>
<dbReference type="InterPro" id="IPR000601">
    <property type="entry name" value="PKD_dom"/>
</dbReference>
<name>A0A3S0AN85_9FLAO</name>